<gene>
    <name evidence="1" type="ORF">ERS852557_04122</name>
</gene>
<name>A0A174W1P0_BACT4</name>
<dbReference type="AlphaFoldDB" id="A0A174W1P0"/>
<reference evidence="1 2" key="1">
    <citation type="submission" date="2015-09" db="EMBL/GenBank/DDBJ databases">
        <authorList>
            <consortium name="Pathogen Informatics"/>
        </authorList>
    </citation>
    <scope>NUCLEOTIDE SEQUENCE [LARGE SCALE GENOMIC DNA]</scope>
    <source>
        <strain evidence="1 2">2789STDY5834945</strain>
    </source>
</reference>
<dbReference type="Proteomes" id="UP000095541">
    <property type="component" value="Unassembled WGS sequence"/>
</dbReference>
<sequence>MDNGYAVNSAAHYPFSIIHYPLLEVESESNLNAET</sequence>
<accession>A0A174W1P0</accession>
<protein>
    <submittedName>
        <fullName evidence="1">Uncharacterized protein</fullName>
    </submittedName>
</protein>
<organism evidence="1 2">
    <name type="scientific">Bacteroides thetaiotaomicron</name>
    <dbReference type="NCBI Taxonomy" id="818"/>
    <lineage>
        <taxon>Bacteria</taxon>
        <taxon>Pseudomonadati</taxon>
        <taxon>Bacteroidota</taxon>
        <taxon>Bacteroidia</taxon>
        <taxon>Bacteroidales</taxon>
        <taxon>Bacteroidaceae</taxon>
        <taxon>Bacteroides</taxon>
    </lineage>
</organism>
<dbReference type="EMBL" id="CZBI01000007">
    <property type="protein sequence ID" value="CUQ39606.1"/>
    <property type="molecule type" value="Genomic_DNA"/>
</dbReference>
<evidence type="ECO:0000313" key="1">
    <source>
        <dbReference type="EMBL" id="CUQ39606.1"/>
    </source>
</evidence>
<evidence type="ECO:0000313" key="2">
    <source>
        <dbReference type="Proteomes" id="UP000095541"/>
    </source>
</evidence>
<proteinExistence type="predicted"/>